<keyword evidence="4" id="KW-0788">Thiol protease</keyword>
<feature type="domain" description="NlpC/P60" evidence="6">
    <location>
        <begin position="254"/>
        <end position="369"/>
    </location>
</feature>
<proteinExistence type="inferred from homology"/>
<dbReference type="AlphaFoldDB" id="A0A3M2L2Y2"/>
<sequence>MTAPVVDLSGLAQPIVALLESFGSGLLGGDGPADALRGVSGVLDGIQQAGSTAVTQLSDAWSGGAGDAAMDQAMKVQNSAANLSDRGNDIADVVTQAAATVQTGQQKLDAVLQSFVSSVTDLGPAALTPPGIAAVVSSAIDHFGQALQIVGETRADLDTHTAAMSQLIPAPSTPSVSGSLPDVSSLAGTANSGLQQAGSLIGELIQAAESALNPSTTTGSTPSTTTQAPTGTQTGSHGGVMVTLPDGTQVEAPNQQAATAVQTALKCVGTPYVWGGNTPGSGLDCSGLTHYAYEQAGVELPRLAADQSQGAMRVSAGDVMPGDLAIWDGHVAMVVGNGEMVEAGNPVQVSAIRTENSGMGFHGFYRPTT</sequence>
<reference evidence="7 8" key="1">
    <citation type="submission" date="2018-10" db="EMBL/GenBank/DDBJ databases">
        <title>Isolation from cow dung.</title>
        <authorList>
            <person name="Ling L."/>
        </authorList>
    </citation>
    <scope>NUCLEOTIDE SEQUENCE [LARGE SCALE GENOMIC DNA]</scope>
    <source>
        <strain evidence="7 8">NEAU-LL90</strain>
    </source>
</reference>
<keyword evidence="2" id="KW-0645">Protease</keyword>
<evidence type="ECO:0000313" key="7">
    <source>
        <dbReference type="EMBL" id="RMI31744.1"/>
    </source>
</evidence>
<dbReference type="SUPFAM" id="SSF140453">
    <property type="entry name" value="EsxAB dimer-like"/>
    <property type="match status" value="1"/>
</dbReference>
<name>A0A3M2L2Y2_9NOCA</name>
<dbReference type="Proteomes" id="UP000279275">
    <property type="component" value="Unassembled WGS sequence"/>
</dbReference>
<dbReference type="InterPro" id="IPR000064">
    <property type="entry name" value="NLP_P60_dom"/>
</dbReference>
<comment type="similarity">
    <text evidence="1">Belongs to the peptidase C40 family.</text>
</comment>
<gene>
    <name evidence="7" type="ORF">EBN03_16245</name>
</gene>
<dbReference type="InterPro" id="IPR051794">
    <property type="entry name" value="PG_Endopeptidase_C40"/>
</dbReference>
<dbReference type="InterPro" id="IPR036689">
    <property type="entry name" value="ESAT-6-like_sf"/>
</dbReference>
<dbReference type="Pfam" id="PF00877">
    <property type="entry name" value="NLPC_P60"/>
    <property type="match status" value="1"/>
</dbReference>
<feature type="region of interest" description="Disordered" evidence="5">
    <location>
        <begin position="212"/>
        <end position="238"/>
    </location>
</feature>
<feature type="compositionally biased region" description="Low complexity" evidence="5">
    <location>
        <begin position="214"/>
        <end position="235"/>
    </location>
</feature>
<evidence type="ECO:0000256" key="1">
    <source>
        <dbReference type="ARBA" id="ARBA00007074"/>
    </source>
</evidence>
<dbReference type="GO" id="GO:0006508">
    <property type="term" value="P:proteolysis"/>
    <property type="evidence" value="ECO:0007669"/>
    <property type="project" value="UniProtKB-KW"/>
</dbReference>
<evidence type="ECO:0000256" key="5">
    <source>
        <dbReference type="SAM" id="MobiDB-lite"/>
    </source>
</evidence>
<keyword evidence="8" id="KW-1185">Reference proteome</keyword>
<dbReference type="PANTHER" id="PTHR47359">
    <property type="entry name" value="PEPTIDOGLYCAN DL-ENDOPEPTIDASE CWLO"/>
    <property type="match status" value="1"/>
</dbReference>
<evidence type="ECO:0000256" key="4">
    <source>
        <dbReference type="ARBA" id="ARBA00022807"/>
    </source>
</evidence>
<evidence type="ECO:0000256" key="3">
    <source>
        <dbReference type="ARBA" id="ARBA00022801"/>
    </source>
</evidence>
<evidence type="ECO:0000259" key="6">
    <source>
        <dbReference type="PROSITE" id="PS51935"/>
    </source>
</evidence>
<dbReference type="InterPro" id="IPR019710">
    <property type="entry name" value="DUF4226"/>
</dbReference>
<organism evidence="7 8">
    <name type="scientific">Nocardia stercoris</name>
    <dbReference type="NCBI Taxonomy" id="2483361"/>
    <lineage>
        <taxon>Bacteria</taxon>
        <taxon>Bacillati</taxon>
        <taxon>Actinomycetota</taxon>
        <taxon>Actinomycetes</taxon>
        <taxon>Mycobacteriales</taxon>
        <taxon>Nocardiaceae</taxon>
        <taxon>Nocardia</taxon>
    </lineage>
</organism>
<protein>
    <submittedName>
        <fullName evidence="7">DUF4226 domain-containing protein</fullName>
    </submittedName>
</protein>
<dbReference type="Pfam" id="PF10774">
    <property type="entry name" value="DUF4226"/>
    <property type="match status" value="1"/>
</dbReference>
<dbReference type="RefSeq" id="WP_122188878.1">
    <property type="nucleotide sequence ID" value="NZ_RFFH01000006.1"/>
</dbReference>
<dbReference type="PANTHER" id="PTHR47359:SF3">
    <property type="entry name" value="NLP_P60 DOMAIN-CONTAINING PROTEIN-RELATED"/>
    <property type="match status" value="1"/>
</dbReference>
<dbReference type="Gene3D" id="3.90.1720.10">
    <property type="entry name" value="endopeptidase domain like (from Nostoc punctiforme)"/>
    <property type="match status" value="1"/>
</dbReference>
<dbReference type="InterPro" id="IPR038765">
    <property type="entry name" value="Papain-like_cys_pep_sf"/>
</dbReference>
<dbReference type="GO" id="GO:0008234">
    <property type="term" value="F:cysteine-type peptidase activity"/>
    <property type="evidence" value="ECO:0007669"/>
    <property type="project" value="UniProtKB-KW"/>
</dbReference>
<dbReference type="OrthoDB" id="9815778at2"/>
<accession>A0A3M2L2Y2</accession>
<evidence type="ECO:0000313" key="8">
    <source>
        <dbReference type="Proteomes" id="UP000279275"/>
    </source>
</evidence>
<dbReference type="EMBL" id="RFFH01000006">
    <property type="protein sequence ID" value="RMI31744.1"/>
    <property type="molecule type" value="Genomic_DNA"/>
</dbReference>
<keyword evidence="3" id="KW-0378">Hydrolase</keyword>
<dbReference type="PROSITE" id="PS51935">
    <property type="entry name" value="NLPC_P60"/>
    <property type="match status" value="1"/>
</dbReference>
<dbReference type="SUPFAM" id="SSF54001">
    <property type="entry name" value="Cysteine proteinases"/>
    <property type="match status" value="1"/>
</dbReference>
<dbReference type="Gene3D" id="1.10.287.1060">
    <property type="entry name" value="ESAT-6-like"/>
    <property type="match status" value="1"/>
</dbReference>
<evidence type="ECO:0000256" key="2">
    <source>
        <dbReference type="ARBA" id="ARBA00022670"/>
    </source>
</evidence>
<comment type="caution">
    <text evidence="7">The sequence shown here is derived from an EMBL/GenBank/DDBJ whole genome shotgun (WGS) entry which is preliminary data.</text>
</comment>